<dbReference type="PANTHER" id="PTHR15284:SF0">
    <property type="entry name" value="GH23983P"/>
    <property type="match status" value="1"/>
</dbReference>
<dbReference type="SMART" id="SM00338">
    <property type="entry name" value="BRLZ"/>
    <property type="match status" value="2"/>
</dbReference>
<evidence type="ECO:0000313" key="7">
    <source>
        <dbReference type="EMBL" id="KAJ8305504.1"/>
    </source>
</evidence>
<feature type="region of interest" description="Disordered" evidence="5">
    <location>
        <begin position="209"/>
        <end position="236"/>
    </location>
</feature>
<gene>
    <name evidence="7" type="ORF">KUTeg_016049</name>
</gene>
<dbReference type="InterPro" id="IPR004827">
    <property type="entry name" value="bZIP"/>
</dbReference>
<name>A0ABQ9EKV8_TEGGR</name>
<evidence type="ECO:0000256" key="5">
    <source>
        <dbReference type="SAM" id="MobiDB-lite"/>
    </source>
</evidence>
<feature type="region of interest" description="Disordered" evidence="5">
    <location>
        <begin position="418"/>
        <end position="449"/>
    </location>
</feature>
<feature type="region of interest" description="Disordered" evidence="5">
    <location>
        <begin position="144"/>
        <end position="167"/>
    </location>
</feature>
<dbReference type="Pfam" id="PF07716">
    <property type="entry name" value="bZIP_2"/>
    <property type="match status" value="2"/>
</dbReference>
<keyword evidence="8" id="KW-1185">Reference proteome</keyword>
<dbReference type="PROSITE" id="PS00036">
    <property type="entry name" value="BZIP_BASIC"/>
    <property type="match status" value="1"/>
</dbReference>
<feature type="compositionally biased region" description="Polar residues" evidence="5">
    <location>
        <begin position="329"/>
        <end position="344"/>
    </location>
</feature>
<feature type="region of interest" description="Disordered" evidence="5">
    <location>
        <begin position="301"/>
        <end position="392"/>
    </location>
</feature>
<keyword evidence="3" id="KW-0804">Transcription</keyword>
<feature type="compositionally biased region" description="Polar residues" evidence="5">
    <location>
        <begin position="215"/>
        <end position="236"/>
    </location>
</feature>
<feature type="compositionally biased region" description="Polar residues" evidence="5">
    <location>
        <begin position="383"/>
        <end position="392"/>
    </location>
</feature>
<dbReference type="PANTHER" id="PTHR15284">
    <property type="entry name" value="NUCLEAR FACTOR INTERLEUKIN-3-REGULATED PROTEIN"/>
    <property type="match status" value="1"/>
</dbReference>
<dbReference type="EMBL" id="JARBDR010000813">
    <property type="protein sequence ID" value="KAJ8305504.1"/>
    <property type="molecule type" value="Genomic_DNA"/>
</dbReference>
<feature type="compositionally biased region" description="Basic and acidic residues" evidence="5">
    <location>
        <begin position="16"/>
        <end position="25"/>
    </location>
</feature>
<keyword evidence="2" id="KW-0238">DNA-binding</keyword>
<evidence type="ECO:0000259" key="6">
    <source>
        <dbReference type="PROSITE" id="PS50217"/>
    </source>
</evidence>
<feature type="domain" description="BZIP" evidence="6">
    <location>
        <begin position="145"/>
        <end position="197"/>
    </location>
</feature>
<evidence type="ECO:0000256" key="2">
    <source>
        <dbReference type="ARBA" id="ARBA00023125"/>
    </source>
</evidence>
<feature type="region of interest" description="Disordered" evidence="5">
    <location>
        <begin position="572"/>
        <end position="597"/>
    </location>
</feature>
<sequence>MAPVEETRKLPQITKTIERTSEAQRTENNTNYTRTSDSDSEPSTELSDSTDDLTHASGDDLVGDLQIMDTSSNKNNLGISVPQIINGSESRSASSTSSIPTCVVAPTSNSYHSGDMDIASSSDGENGNFIPTRKQREFIPEEKKDDHYWEKRRKNNEAARRSREKRRTHDVALENRIVDLTRDNCQLRNELYAVKKKFGLPLTERFVPDDEEETNPSVSMANTAMSTPNSRATNTPPGMPRLISGSMVARPPGHPNQSPQVMPFPGNMAAMAVPFQGSYNANLPVPFYVAVPPTDNYRQNIALPSSNTSTSLASSSYDLTGKMPVPAHSQYNESESNVKPSLTPSKKPDSQENLYYSHPSSTSLPSSYLSRPRGSNSPEETDLYTQTQNSSSSALLHTYENSNDSYSQDEPLSLTVRKRGDSFSGNESSMSCSSSDSPTSYSPPTMALPHKLRHKVPPELGQNIGSMSYDNGLTQLSEIALAQSGPIPLLKKSHHEEEHVNRRKRSLIDPKYAERRRKNNEAARKCRENRKTLTRIREVKSEYLASENGKLRNEVEVLHEEMKQLRELIESKKLNETPNDEDKKPSVEHVHIQYAVG</sequence>
<feature type="region of interest" description="Disordered" evidence="5">
    <location>
        <begin position="1"/>
        <end position="58"/>
    </location>
</feature>
<organism evidence="7 8">
    <name type="scientific">Tegillarca granosa</name>
    <name type="common">Malaysian cockle</name>
    <name type="synonym">Anadara granosa</name>
    <dbReference type="NCBI Taxonomy" id="220873"/>
    <lineage>
        <taxon>Eukaryota</taxon>
        <taxon>Metazoa</taxon>
        <taxon>Spiralia</taxon>
        <taxon>Lophotrochozoa</taxon>
        <taxon>Mollusca</taxon>
        <taxon>Bivalvia</taxon>
        <taxon>Autobranchia</taxon>
        <taxon>Pteriomorphia</taxon>
        <taxon>Arcoida</taxon>
        <taxon>Arcoidea</taxon>
        <taxon>Arcidae</taxon>
        <taxon>Tegillarca</taxon>
    </lineage>
</organism>
<feature type="non-terminal residue" evidence="7">
    <location>
        <position position="597"/>
    </location>
</feature>
<evidence type="ECO:0000256" key="3">
    <source>
        <dbReference type="ARBA" id="ARBA00023163"/>
    </source>
</evidence>
<keyword evidence="4" id="KW-0539">Nucleus</keyword>
<dbReference type="CDD" id="cd14695">
    <property type="entry name" value="bZIP_HLF"/>
    <property type="match status" value="1"/>
</dbReference>
<dbReference type="InterPro" id="IPR047229">
    <property type="entry name" value="NFIL3-like"/>
</dbReference>
<keyword evidence="1" id="KW-0805">Transcription regulation</keyword>
<comment type="caution">
    <text evidence="7">The sequence shown here is derived from an EMBL/GenBank/DDBJ whole genome shotgun (WGS) entry which is preliminary data.</text>
</comment>
<dbReference type="PROSITE" id="PS50217">
    <property type="entry name" value="BZIP"/>
    <property type="match status" value="2"/>
</dbReference>
<feature type="compositionally biased region" description="Low complexity" evidence="5">
    <location>
        <begin position="302"/>
        <end position="316"/>
    </location>
</feature>
<accession>A0ABQ9EKV8</accession>
<feature type="compositionally biased region" description="Polar residues" evidence="5">
    <location>
        <begin position="26"/>
        <end position="47"/>
    </location>
</feature>
<evidence type="ECO:0000256" key="1">
    <source>
        <dbReference type="ARBA" id="ARBA00023015"/>
    </source>
</evidence>
<dbReference type="InterPro" id="IPR047106">
    <property type="entry name" value="NFIL3-like_bZIP"/>
</dbReference>
<feature type="compositionally biased region" description="Low complexity" evidence="5">
    <location>
        <begin position="354"/>
        <end position="375"/>
    </location>
</feature>
<proteinExistence type="predicted"/>
<feature type="compositionally biased region" description="Low complexity" evidence="5">
    <location>
        <begin position="422"/>
        <end position="442"/>
    </location>
</feature>
<dbReference type="CDD" id="cd14694">
    <property type="entry name" value="bZIP_NFIL3"/>
    <property type="match status" value="1"/>
</dbReference>
<dbReference type="InterPro" id="IPR046347">
    <property type="entry name" value="bZIP_sf"/>
</dbReference>
<feature type="compositionally biased region" description="Basic and acidic residues" evidence="5">
    <location>
        <begin position="572"/>
        <end position="591"/>
    </location>
</feature>
<evidence type="ECO:0000313" key="8">
    <source>
        <dbReference type="Proteomes" id="UP001217089"/>
    </source>
</evidence>
<dbReference type="Proteomes" id="UP001217089">
    <property type="component" value="Unassembled WGS sequence"/>
</dbReference>
<evidence type="ECO:0000256" key="4">
    <source>
        <dbReference type="ARBA" id="ARBA00023242"/>
    </source>
</evidence>
<protein>
    <recommendedName>
        <fullName evidence="6">BZIP domain-containing protein</fullName>
    </recommendedName>
</protein>
<dbReference type="Gene3D" id="1.20.5.170">
    <property type="match status" value="2"/>
</dbReference>
<dbReference type="SUPFAM" id="SSF57959">
    <property type="entry name" value="Leucine zipper domain"/>
    <property type="match status" value="2"/>
</dbReference>
<reference evidence="7 8" key="1">
    <citation type="submission" date="2022-12" db="EMBL/GenBank/DDBJ databases">
        <title>Chromosome-level genome of Tegillarca granosa.</title>
        <authorList>
            <person name="Kim J."/>
        </authorList>
    </citation>
    <scope>NUCLEOTIDE SEQUENCE [LARGE SCALE GENOMIC DNA]</scope>
    <source>
        <strain evidence="7">Teg-2019</strain>
        <tissue evidence="7">Adductor muscle</tissue>
    </source>
</reference>
<feature type="domain" description="BZIP" evidence="6">
    <location>
        <begin position="509"/>
        <end position="572"/>
    </location>
</feature>